<dbReference type="SUPFAM" id="SSF103473">
    <property type="entry name" value="MFS general substrate transporter"/>
    <property type="match status" value="1"/>
</dbReference>
<keyword evidence="3 4" id="KW-0472">Membrane</keyword>
<evidence type="ECO:0000259" key="5">
    <source>
        <dbReference type="PROSITE" id="PS50850"/>
    </source>
</evidence>
<dbReference type="Gene3D" id="1.20.1250.20">
    <property type="entry name" value="MFS general substrate transporter like domains"/>
    <property type="match status" value="2"/>
</dbReference>
<evidence type="ECO:0000313" key="7">
    <source>
        <dbReference type="Proteomes" id="UP000266305"/>
    </source>
</evidence>
<evidence type="ECO:0000256" key="3">
    <source>
        <dbReference type="ARBA" id="ARBA00023136"/>
    </source>
</evidence>
<accession>A0AAX1UG84</accession>
<sequence>MSTGSDGTGGGMSGNRWSFLAVTCAALVLSLSTWFSATAVMPELILRWGLGASEAAWLTNGVQAGFVAGALISSALALPDRLHPNRLMGAAATVAGLATLLLLLEPGPAAAIAARMLTGAALACVYPPAIRLMATWFRQGRGLALGCLIGALTLGSALPHLVRGLGEALDWRLVIGAAGLFSLLAAPIFGLALREGPYPFGRAAGIDLRQTFGVLRNRPVMAANLGYFGHMWELYAVWGWFLAWARAASEAGLGLGNLSLLTFAVVAAGAPGCVLGGILSDRIGRCRTTALAMAISGSCALAVGLAWSGPVWLLVGLALLWGLAIVADSAQFSAAVTELSPPHLVGSALAFQMGVGFALTIVTIWAVPLLAEAIGWRWVFLLLVPGPFLGAWAMLALRRMPEAERMAHGRR</sequence>
<feature type="transmembrane region" description="Helical" evidence="4">
    <location>
        <begin position="173"/>
        <end position="193"/>
    </location>
</feature>
<dbReference type="InterPro" id="IPR036259">
    <property type="entry name" value="MFS_trans_sf"/>
</dbReference>
<evidence type="ECO:0000256" key="1">
    <source>
        <dbReference type="ARBA" id="ARBA00022692"/>
    </source>
</evidence>
<feature type="transmembrane region" description="Helical" evidence="4">
    <location>
        <begin position="57"/>
        <end position="78"/>
    </location>
</feature>
<feature type="transmembrane region" description="Helical" evidence="4">
    <location>
        <begin position="87"/>
        <end position="104"/>
    </location>
</feature>
<dbReference type="Pfam" id="PF07690">
    <property type="entry name" value="MFS_1"/>
    <property type="match status" value="2"/>
</dbReference>
<dbReference type="InterPro" id="IPR020846">
    <property type="entry name" value="MFS_dom"/>
</dbReference>
<reference evidence="6 7" key="1">
    <citation type="submission" date="2018-08" db="EMBL/GenBank/DDBJ databases">
        <title>Draft genome sequence of Rhodobacter sphaeroides FY.</title>
        <authorList>
            <person name="Rayyan A."/>
            <person name="Meyer T.E."/>
            <person name="Kyndt J.A."/>
        </authorList>
    </citation>
    <scope>NUCLEOTIDE SEQUENCE [LARGE SCALE GENOMIC DNA]</scope>
    <source>
        <strain evidence="6 7">FY</strain>
    </source>
</reference>
<dbReference type="Proteomes" id="UP000266305">
    <property type="component" value="Unassembled WGS sequence"/>
</dbReference>
<keyword evidence="1 4" id="KW-0812">Transmembrane</keyword>
<feature type="transmembrane region" description="Helical" evidence="4">
    <location>
        <begin position="257"/>
        <end position="278"/>
    </location>
</feature>
<name>A0AAX1UG84_CERSP</name>
<dbReference type="GO" id="GO:0005886">
    <property type="term" value="C:plasma membrane"/>
    <property type="evidence" value="ECO:0007669"/>
    <property type="project" value="TreeGrafter"/>
</dbReference>
<feature type="transmembrane region" description="Helical" evidence="4">
    <location>
        <begin position="225"/>
        <end position="245"/>
    </location>
</feature>
<evidence type="ECO:0000313" key="6">
    <source>
        <dbReference type="EMBL" id="RHZ91075.1"/>
    </source>
</evidence>
<feature type="transmembrane region" description="Helical" evidence="4">
    <location>
        <begin position="17"/>
        <end position="37"/>
    </location>
</feature>
<dbReference type="GO" id="GO:0022857">
    <property type="term" value="F:transmembrane transporter activity"/>
    <property type="evidence" value="ECO:0007669"/>
    <property type="project" value="InterPro"/>
</dbReference>
<protein>
    <submittedName>
        <fullName evidence="6">MFS transporter</fullName>
    </submittedName>
</protein>
<dbReference type="RefSeq" id="WP_119001364.1">
    <property type="nucleotide sequence ID" value="NZ_QWGP01000039.1"/>
</dbReference>
<evidence type="ECO:0000256" key="4">
    <source>
        <dbReference type="SAM" id="Phobius"/>
    </source>
</evidence>
<proteinExistence type="predicted"/>
<dbReference type="PANTHER" id="PTHR23521">
    <property type="entry name" value="TRANSPORTER MFS SUPERFAMILY"/>
    <property type="match status" value="1"/>
</dbReference>
<dbReference type="InterPro" id="IPR011701">
    <property type="entry name" value="MFS"/>
</dbReference>
<organism evidence="6 7">
    <name type="scientific">Cereibacter sphaeroides</name>
    <name type="common">Rhodobacter sphaeroides</name>
    <dbReference type="NCBI Taxonomy" id="1063"/>
    <lineage>
        <taxon>Bacteria</taxon>
        <taxon>Pseudomonadati</taxon>
        <taxon>Pseudomonadota</taxon>
        <taxon>Alphaproteobacteria</taxon>
        <taxon>Rhodobacterales</taxon>
        <taxon>Paracoccaceae</taxon>
        <taxon>Cereibacter</taxon>
    </lineage>
</organism>
<keyword evidence="2 4" id="KW-1133">Transmembrane helix</keyword>
<gene>
    <name evidence="6" type="ORF">D1114_21135</name>
</gene>
<feature type="transmembrane region" description="Helical" evidence="4">
    <location>
        <begin position="110"/>
        <end position="130"/>
    </location>
</feature>
<feature type="transmembrane region" description="Helical" evidence="4">
    <location>
        <begin position="378"/>
        <end position="397"/>
    </location>
</feature>
<dbReference type="PROSITE" id="PS50850">
    <property type="entry name" value="MFS"/>
    <property type="match status" value="1"/>
</dbReference>
<dbReference type="AlphaFoldDB" id="A0AAX1UG84"/>
<evidence type="ECO:0000256" key="2">
    <source>
        <dbReference type="ARBA" id="ARBA00022989"/>
    </source>
</evidence>
<feature type="transmembrane region" description="Helical" evidence="4">
    <location>
        <begin position="142"/>
        <end position="161"/>
    </location>
</feature>
<comment type="caution">
    <text evidence="6">The sequence shown here is derived from an EMBL/GenBank/DDBJ whole genome shotgun (WGS) entry which is preliminary data.</text>
</comment>
<feature type="transmembrane region" description="Helical" evidence="4">
    <location>
        <begin position="344"/>
        <end position="366"/>
    </location>
</feature>
<feature type="domain" description="Major facilitator superfamily (MFS) profile" evidence="5">
    <location>
        <begin position="219"/>
        <end position="411"/>
    </location>
</feature>
<dbReference type="PANTHER" id="PTHR23521:SF3">
    <property type="entry name" value="MFS TRANSPORTER"/>
    <property type="match status" value="1"/>
</dbReference>
<dbReference type="EMBL" id="QWGP01000039">
    <property type="protein sequence ID" value="RHZ91075.1"/>
    <property type="molecule type" value="Genomic_DNA"/>
</dbReference>